<sequence length="117" mass="13603">MPKPQKKKKEVSSRQKDIGQSTPIWSKVHMCEWPSHHSSFVIRSQHHTSLEPDEESLGDQRVFDVLCDEVVDTWLSDDERHDLFHSQLPTMVDYALQLKTLKPLRGLHFSLQQQISG</sequence>
<name>A0A8J2RS79_9CRUS</name>
<evidence type="ECO:0000313" key="2">
    <source>
        <dbReference type="EMBL" id="CAH0108754.1"/>
    </source>
</evidence>
<dbReference type="Proteomes" id="UP000789390">
    <property type="component" value="Unassembled WGS sequence"/>
</dbReference>
<proteinExistence type="predicted"/>
<protein>
    <submittedName>
        <fullName evidence="2">Uncharacterized protein</fullName>
    </submittedName>
</protein>
<reference evidence="2" key="1">
    <citation type="submission" date="2021-11" db="EMBL/GenBank/DDBJ databases">
        <authorList>
            <person name="Schell T."/>
        </authorList>
    </citation>
    <scope>NUCLEOTIDE SEQUENCE</scope>
    <source>
        <strain evidence="2">M5</strain>
    </source>
</reference>
<dbReference type="OrthoDB" id="6154436at2759"/>
<organism evidence="2 3">
    <name type="scientific">Daphnia galeata</name>
    <dbReference type="NCBI Taxonomy" id="27404"/>
    <lineage>
        <taxon>Eukaryota</taxon>
        <taxon>Metazoa</taxon>
        <taxon>Ecdysozoa</taxon>
        <taxon>Arthropoda</taxon>
        <taxon>Crustacea</taxon>
        <taxon>Branchiopoda</taxon>
        <taxon>Diplostraca</taxon>
        <taxon>Cladocera</taxon>
        <taxon>Anomopoda</taxon>
        <taxon>Daphniidae</taxon>
        <taxon>Daphnia</taxon>
    </lineage>
</organism>
<evidence type="ECO:0000313" key="3">
    <source>
        <dbReference type="Proteomes" id="UP000789390"/>
    </source>
</evidence>
<dbReference type="AlphaFoldDB" id="A0A8J2RS79"/>
<comment type="caution">
    <text evidence="2">The sequence shown here is derived from an EMBL/GenBank/DDBJ whole genome shotgun (WGS) entry which is preliminary data.</text>
</comment>
<gene>
    <name evidence="2" type="ORF">DGAL_LOCUS12156</name>
</gene>
<dbReference type="EMBL" id="CAKKLH010000287">
    <property type="protein sequence ID" value="CAH0108754.1"/>
    <property type="molecule type" value="Genomic_DNA"/>
</dbReference>
<evidence type="ECO:0000256" key="1">
    <source>
        <dbReference type="SAM" id="MobiDB-lite"/>
    </source>
</evidence>
<accession>A0A8J2RS79</accession>
<feature type="region of interest" description="Disordered" evidence="1">
    <location>
        <begin position="1"/>
        <end position="20"/>
    </location>
</feature>
<keyword evidence="3" id="KW-1185">Reference proteome</keyword>